<dbReference type="EMBL" id="LT629760">
    <property type="protein sequence ID" value="SDS38596.1"/>
    <property type="molecule type" value="Genomic_DNA"/>
</dbReference>
<protein>
    <recommendedName>
        <fullName evidence="2">Dermonecrotic toxin N-terminal domain-containing protein</fullName>
    </recommendedName>
</protein>
<accession>A0ABY0UBF0</accession>
<evidence type="ECO:0000313" key="4">
    <source>
        <dbReference type="Proteomes" id="UP000183126"/>
    </source>
</evidence>
<dbReference type="InterPro" id="IPR046673">
    <property type="entry name" value="ToxA_N"/>
</dbReference>
<dbReference type="Proteomes" id="UP000183126">
    <property type="component" value="Chromosome I"/>
</dbReference>
<evidence type="ECO:0000259" key="2">
    <source>
        <dbReference type="Pfam" id="PF20178"/>
    </source>
</evidence>
<evidence type="ECO:0000313" key="3">
    <source>
        <dbReference type="EMBL" id="SDS38596.1"/>
    </source>
</evidence>
<feature type="domain" description="Dermonecrotic toxin N-terminal" evidence="2">
    <location>
        <begin position="491"/>
        <end position="753"/>
    </location>
</feature>
<feature type="compositionally biased region" description="Low complexity" evidence="1">
    <location>
        <begin position="1126"/>
        <end position="1141"/>
    </location>
</feature>
<sequence length="1237" mass="134564">MLGSARNSLRLDHAQAHNPLNKTDVGAAGADDSLKNTAPSSPVLTYAPTGIPLPTSLGISPVWVEYPELVAHFKVSDQEAFNSQHRSLTRDMQRLHSKQPSFQNFLKQELAKMFADQPNLKPEDLEYRHRISQSDGSIRTLDSRPLLEALNLKIAALLANPGQKVESDSAVLSDVFDGSYDLVTKLSLDEVAQRVVTEFPKALQTYWTNPRPTRRNPAVLSAPQDDLLTLHKQQLSTLAALRASDGTLSAAGKQLLDTALQYPTLAERENAFPNGARPGVYPLTIDDGTERGALMAGCFLITKTDGSHSTPPTWTKGRTLQLDDANGPVVLCTPGEGIEEYATPAQARQVIAQRIDAGGINADLLRQTLPLSLQNKPEPPSGADVMFSAEPLTGDVLAEAIPWMLKRQQEEIKAAFARVSQEPESLKRIDDDADWSYLLSGENAMAARDEKLVDKLAPEWLKKLSPAQDALFDFLHYSEEKSRRALAPLFEKIPSLGTFSRDRMNEAIKKLYPSAQVDADSLRVQVKTTSALHNGKFSSRSHAANISYREVTLTDLALKNPSEFPALQSGLFSHTTYKLPLNDIHGNPVLGDGGKPVVLEDRVLRELVNTVDVGGAYTEMLKKALVTDAPSGLAGELRKAWKTSLSDSLNKEAFISALNPDAYQAQATQDTRSKRGAQWVAAVLDYPDQADRPEVDAKKIVANTLVHRGLPVEGIMVIGNDTDAQKVLCTPDAPDGVIFREVADMNALNALVEKKEWKLYIASRQTPVGKDDVAQAVSALKKNSFDVAKSPLRYIDSLINLLKLTQTPATLMPIEGNFQDELYKQKVGFFIDQADHQSVSSAEVAAQSQTNKVQFGIEVASIFWDLLPVVGRGASMGIRLGKAGMTVLRASTRVLPRLIKSPGVARVIYSNFTLAASGIPIVRAAPLRPLFSNAVPPATSAIVRASTPAAGTSQNLNLSVFAVPDNVISGRPLRPDGTYNVGENWYVRFTDDSKVSRVYQIDSAFHARDGRVAVVDPNASVNTPKLFRVQAFLESAGGGQWRVSRLPGGAPNTTVSAQRTKRPVHQGSSTSPAGSSSGIIGQPAYKRPKIPESFPGEKALMEPPVKGKNVFYHYTGAKPHAAITADRSLSPSSSDLSGRPLPGKRGRHYFTDLAPGDMPTRQISETIFGKRKYGNALDKMTHYYEVNTSGLNVIKSTDNPHIFYVDVPFSIPLKYRGGPAGELVDRVISHGKTPLIV</sequence>
<reference evidence="3 4" key="1">
    <citation type="submission" date="2016-10" db="EMBL/GenBank/DDBJ databases">
        <authorList>
            <person name="Varghese N."/>
            <person name="Submissions S."/>
        </authorList>
    </citation>
    <scope>NUCLEOTIDE SEQUENCE [LARGE SCALE GENOMIC DNA]</scope>
    <source>
        <strain evidence="3 4">BS3111</strain>
    </source>
</reference>
<proteinExistence type="predicted"/>
<feature type="region of interest" description="Disordered" evidence="1">
    <location>
        <begin position="1043"/>
        <end position="1100"/>
    </location>
</feature>
<name>A0ABY0UBF0_9PSED</name>
<dbReference type="Pfam" id="PF20178">
    <property type="entry name" value="ToxA_N"/>
    <property type="match status" value="1"/>
</dbReference>
<keyword evidence="4" id="KW-1185">Reference proteome</keyword>
<organism evidence="3 4">
    <name type="scientific">Pseudomonas trivialis</name>
    <dbReference type="NCBI Taxonomy" id="200450"/>
    <lineage>
        <taxon>Bacteria</taxon>
        <taxon>Pseudomonadati</taxon>
        <taxon>Pseudomonadota</taxon>
        <taxon>Gammaproteobacteria</taxon>
        <taxon>Pseudomonadales</taxon>
        <taxon>Pseudomonadaceae</taxon>
        <taxon>Pseudomonas</taxon>
    </lineage>
</organism>
<evidence type="ECO:0000256" key="1">
    <source>
        <dbReference type="SAM" id="MobiDB-lite"/>
    </source>
</evidence>
<feature type="region of interest" description="Disordered" evidence="1">
    <location>
        <begin position="13"/>
        <end position="39"/>
    </location>
</feature>
<feature type="region of interest" description="Disordered" evidence="1">
    <location>
        <begin position="1125"/>
        <end position="1145"/>
    </location>
</feature>
<feature type="compositionally biased region" description="Low complexity" evidence="1">
    <location>
        <begin position="1066"/>
        <end position="1084"/>
    </location>
</feature>
<gene>
    <name evidence="3" type="ORF">SAMN04490205_2350</name>
</gene>